<dbReference type="Pfam" id="PF08547">
    <property type="entry name" value="CIA30"/>
    <property type="match status" value="2"/>
</dbReference>
<dbReference type="GO" id="GO:0051082">
    <property type="term" value="F:unfolded protein binding"/>
    <property type="evidence" value="ECO:0007669"/>
    <property type="project" value="TreeGrafter"/>
</dbReference>
<gene>
    <name evidence="3" type="ORF">Aory04_000992400</name>
</gene>
<dbReference type="Proteomes" id="UP001165205">
    <property type="component" value="Unassembled WGS sequence"/>
</dbReference>
<dbReference type="EMBL" id="BSYA01000144">
    <property type="protein sequence ID" value="GMG34585.1"/>
    <property type="molecule type" value="Genomic_DNA"/>
</dbReference>
<evidence type="ECO:0000313" key="3">
    <source>
        <dbReference type="EMBL" id="GMG34585.1"/>
    </source>
</evidence>
<protein>
    <submittedName>
        <fullName evidence="3">Unnamed protein product</fullName>
    </submittedName>
</protein>
<feature type="compositionally biased region" description="Polar residues" evidence="1">
    <location>
        <begin position="184"/>
        <end position="195"/>
    </location>
</feature>
<feature type="domain" description="NADH:ubiquinone oxidoreductase intermediate-associated protein 30" evidence="2">
    <location>
        <begin position="2"/>
        <end position="46"/>
    </location>
</feature>
<feature type="compositionally biased region" description="Low complexity" evidence="1">
    <location>
        <begin position="80"/>
        <end position="92"/>
    </location>
</feature>
<sequence>MDPYSYLALRVKSDGRRYTVNIQTDSIVETDIHQHRLYTRHHRVQEASDEDLSSHEAAAEESSEVYPSRVPPSLSDVPPESTIMSTSTSTETAGTTGWETILLPLNAFVRTNHGLVVEPQTSILRQRVKSIGIGLTDRVEGPYDLRIHKIWATNGMSEAEIEEERRICGVDALPVDEGVRSGWTRESAQQHTSPQEAPKAKKGLKALRSEWDQ</sequence>
<evidence type="ECO:0000259" key="2">
    <source>
        <dbReference type="Pfam" id="PF08547"/>
    </source>
</evidence>
<name>A0AAN5C217_ASPOZ</name>
<dbReference type="PANTHER" id="PTHR13194">
    <property type="entry name" value="COMPLEX I INTERMEDIATE-ASSOCIATED PROTEIN 30"/>
    <property type="match status" value="1"/>
</dbReference>
<dbReference type="InterPro" id="IPR013857">
    <property type="entry name" value="NADH-UbQ_OxRdtase-assoc_prot30"/>
</dbReference>
<dbReference type="GO" id="GO:0005739">
    <property type="term" value="C:mitochondrion"/>
    <property type="evidence" value="ECO:0007669"/>
    <property type="project" value="TreeGrafter"/>
</dbReference>
<reference evidence="3" key="1">
    <citation type="submission" date="2023-04" db="EMBL/GenBank/DDBJ databases">
        <title>Aspergillus oryzae NBRC 4228.</title>
        <authorList>
            <person name="Ichikawa N."/>
            <person name="Sato H."/>
            <person name="Tonouchi N."/>
        </authorList>
    </citation>
    <scope>NUCLEOTIDE SEQUENCE</scope>
    <source>
        <strain evidence="3">NBRC 4228</strain>
    </source>
</reference>
<dbReference type="InterPro" id="IPR039131">
    <property type="entry name" value="NDUFAF1"/>
</dbReference>
<dbReference type="PANTHER" id="PTHR13194:SF18">
    <property type="entry name" value="COMPLEX I INTERMEDIATE-ASSOCIATED PROTEIN 30, MITOCHONDRIAL"/>
    <property type="match status" value="1"/>
</dbReference>
<accession>A0AAN5C217</accession>
<dbReference type="GO" id="GO:0006120">
    <property type="term" value="P:mitochondrial electron transport, NADH to ubiquinone"/>
    <property type="evidence" value="ECO:0007669"/>
    <property type="project" value="TreeGrafter"/>
</dbReference>
<feature type="region of interest" description="Disordered" evidence="1">
    <location>
        <begin position="179"/>
        <end position="213"/>
    </location>
</feature>
<feature type="region of interest" description="Disordered" evidence="1">
    <location>
        <begin position="43"/>
        <end position="92"/>
    </location>
</feature>
<evidence type="ECO:0000313" key="4">
    <source>
        <dbReference type="Proteomes" id="UP001165205"/>
    </source>
</evidence>
<evidence type="ECO:0000256" key="1">
    <source>
        <dbReference type="SAM" id="MobiDB-lite"/>
    </source>
</evidence>
<feature type="domain" description="NADH:ubiquinone oxidoreductase intermediate-associated protein 30" evidence="2">
    <location>
        <begin position="95"/>
        <end position="147"/>
    </location>
</feature>
<organism evidence="3 4">
    <name type="scientific">Aspergillus oryzae</name>
    <name type="common">Yellow koji mold</name>
    <dbReference type="NCBI Taxonomy" id="5062"/>
    <lineage>
        <taxon>Eukaryota</taxon>
        <taxon>Fungi</taxon>
        <taxon>Dikarya</taxon>
        <taxon>Ascomycota</taxon>
        <taxon>Pezizomycotina</taxon>
        <taxon>Eurotiomycetes</taxon>
        <taxon>Eurotiomycetidae</taxon>
        <taxon>Eurotiales</taxon>
        <taxon>Aspergillaceae</taxon>
        <taxon>Aspergillus</taxon>
        <taxon>Aspergillus subgen. Circumdati</taxon>
    </lineage>
</organism>
<dbReference type="AlphaFoldDB" id="A0AAN5C217"/>
<comment type="caution">
    <text evidence="3">The sequence shown here is derived from an EMBL/GenBank/DDBJ whole genome shotgun (WGS) entry which is preliminary data.</text>
</comment>
<proteinExistence type="predicted"/>
<dbReference type="GO" id="GO:0010257">
    <property type="term" value="P:NADH dehydrogenase complex assembly"/>
    <property type="evidence" value="ECO:0007669"/>
    <property type="project" value="TreeGrafter"/>
</dbReference>